<dbReference type="OrthoDB" id="5472096at2"/>
<feature type="transmembrane region" description="Helical" evidence="1">
    <location>
        <begin position="52"/>
        <end position="75"/>
    </location>
</feature>
<name>A0A328P487_9GAMM</name>
<dbReference type="EMBL" id="NFZS01000001">
    <property type="protein sequence ID" value="RAO77078.1"/>
    <property type="molecule type" value="Genomic_DNA"/>
</dbReference>
<feature type="transmembrane region" description="Helical" evidence="1">
    <location>
        <begin position="12"/>
        <end position="31"/>
    </location>
</feature>
<dbReference type="AlphaFoldDB" id="A0A328P487"/>
<reference evidence="3 4" key="1">
    <citation type="journal article" date="2018" name="Genet. Mol. Biol.">
        <title>The genome sequence of Dyella jiangningensis FCAV SCS01 from a lignocellulose-decomposing microbial consortium metagenome reveals potential for biotechnological applications.</title>
        <authorList>
            <person name="Desiderato J.G."/>
            <person name="Alvarenga D.O."/>
            <person name="Constancio M.T.L."/>
            <person name="Alves L.M.C."/>
            <person name="Varani A.M."/>
        </authorList>
    </citation>
    <scope>NUCLEOTIDE SEQUENCE [LARGE SCALE GENOMIC DNA]</scope>
    <source>
        <strain evidence="3 4">FCAV SCS01</strain>
    </source>
</reference>
<gene>
    <name evidence="3" type="ORF">CA260_04035</name>
</gene>
<protein>
    <recommendedName>
        <fullName evidence="2">DUF6868 domain-containing protein</fullName>
    </recommendedName>
</protein>
<keyword evidence="1" id="KW-1133">Transmembrane helix</keyword>
<keyword evidence="1" id="KW-0472">Membrane</keyword>
<organism evidence="3 4">
    <name type="scientific">Dyella jiangningensis</name>
    <dbReference type="NCBI Taxonomy" id="1379159"/>
    <lineage>
        <taxon>Bacteria</taxon>
        <taxon>Pseudomonadati</taxon>
        <taxon>Pseudomonadota</taxon>
        <taxon>Gammaproteobacteria</taxon>
        <taxon>Lysobacterales</taxon>
        <taxon>Rhodanobacteraceae</taxon>
        <taxon>Dyella</taxon>
    </lineage>
</organism>
<dbReference type="InterPro" id="IPR049220">
    <property type="entry name" value="DUF6868"/>
</dbReference>
<dbReference type="RefSeq" id="WP_111981138.1">
    <property type="nucleotide sequence ID" value="NZ_NFZS01000001.1"/>
</dbReference>
<proteinExistence type="predicted"/>
<comment type="caution">
    <text evidence="3">The sequence shown here is derived from an EMBL/GenBank/DDBJ whole genome shotgun (WGS) entry which is preliminary data.</text>
</comment>
<accession>A0A328P487</accession>
<feature type="domain" description="DUF6868" evidence="2">
    <location>
        <begin position="1"/>
        <end position="79"/>
    </location>
</feature>
<dbReference type="Pfam" id="PF21742">
    <property type="entry name" value="DUF6868"/>
    <property type="match status" value="1"/>
</dbReference>
<keyword evidence="1" id="KW-0812">Transmembrane</keyword>
<dbReference type="Proteomes" id="UP000248926">
    <property type="component" value="Unassembled WGS sequence"/>
</dbReference>
<evidence type="ECO:0000313" key="4">
    <source>
        <dbReference type="Proteomes" id="UP000248926"/>
    </source>
</evidence>
<sequence length="80" mass="9296">MSLELLRAALGWSAILNLLFVSVWFALFRSMHDRMYAMHSRWFHLSEETFDGIHYAGMAGYKVATWLLFILPYVALRLAA</sequence>
<keyword evidence="4" id="KW-1185">Reference proteome</keyword>
<evidence type="ECO:0000313" key="3">
    <source>
        <dbReference type="EMBL" id="RAO77078.1"/>
    </source>
</evidence>
<evidence type="ECO:0000256" key="1">
    <source>
        <dbReference type="SAM" id="Phobius"/>
    </source>
</evidence>
<evidence type="ECO:0000259" key="2">
    <source>
        <dbReference type="Pfam" id="PF21742"/>
    </source>
</evidence>